<evidence type="ECO:0000256" key="3">
    <source>
        <dbReference type="ARBA" id="ARBA00022553"/>
    </source>
</evidence>
<dbReference type="Pfam" id="PF02518">
    <property type="entry name" value="HATPase_c"/>
    <property type="match status" value="1"/>
</dbReference>
<dbReference type="InterPro" id="IPR036097">
    <property type="entry name" value="HisK_dim/P_sf"/>
</dbReference>
<evidence type="ECO:0000256" key="2">
    <source>
        <dbReference type="ARBA" id="ARBA00012438"/>
    </source>
</evidence>
<dbReference type="InterPro" id="IPR036890">
    <property type="entry name" value="HATPase_C_sf"/>
</dbReference>
<dbReference type="PANTHER" id="PTHR43047:SF9">
    <property type="entry name" value="HISTIDINE KINASE"/>
    <property type="match status" value="1"/>
</dbReference>
<feature type="coiled-coil region" evidence="7">
    <location>
        <begin position="340"/>
        <end position="367"/>
    </location>
</feature>
<dbReference type="Gene3D" id="3.40.50.2300">
    <property type="match status" value="1"/>
</dbReference>
<feature type="domain" description="Response regulatory" evidence="9">
    <location>
        <begin position="617"/>
        <end position="733"/>
    </location>
</feature>
<dbReference type="EMBL" id="SZWE01000001">
    <property type="protein sequence ID" value="MRU14575.1"/>
    <property type="molecule type" value="Genomic_DNA"/>
</dbReference>
<dbReference type="SUPFAM" id="SSF52172">
    <property type="entry name" value="CheY-like"/>
    <property type="match status" value="1"/>
</dbReference>
<feature type="domain" description="Histidine kinase" evidence="8">
    <location>
        <begin position="381"/>
        <end position="593"/>
    </location>
</feature>
<dbReference type="SMART" id="SM00388">
    <property type="entry name" value="HisKA"/>
    <property type="match status" value="1"/>
</dbReference>
<dbReference type="SUPFAM" id="SSF55874">
    <property type="entry name" value="ATPase domain of HSP90 chaperone/DNA topoisomerase II/histidine kinase"/>
    <property type="match status" value="1"/>
</dbReference>
<dbReference type="PANTHER" id="PTHR43047">
    <property type="entry name" value="TWO-COMPONENT HISTIDINE PROTEIN KINASE"/>
    <property type="match status" value="1"/>
</dbReference>
<dbReference type="InterPro" id="IPR003661">
    <property type="entry name" value="HisK_dim/P_dom"/>
</dbReference>
<dbReference type="Proteomes" id="UP000564704">
    <property type="component" value="Unassembled WGS sequence"/>
</dbReference>
<evidence type="ECO:0000256" key="6">
    <source>
        <dbReference type="PROSITE-ProRule" id="PRU00169"/>
    </source>
</evidence>
<keyword evidence="7" id="KW-0175">Coiled coil</keyword>
<dbReference type="Pfam" id="PF00512">
    <property type="entry name" value="HisKA"/>
    <property type="match status" value="1"/>
</dbReference>
<dbReference type="InterPro" id="IPR011006">
    <property type="entry name" value="CheY-like_superfamily"/>
</dbReference>
<dbReference type="Pfam" id="PF00072">
    <property type="entry name" value="Response_reg"/>
    <property type="match status" value="1"/>
</dbReference>
<keyword evidence="4" id="KW-0808">Transferase</keyword>
<dbReference type="FunFam" id="3.30.565.10:FF:000049">
    <property type="entry name" value="Two-component sensor histidine kinase"/>
    <property type="match status" value="1"/>
</dbReference>
<dbReference type="Pfam" id="PF12860">
    <property type="entry name" value="PAS_7"/>
    <property type="match status" value="2"/>
</dbReference>
<dbReference type="SUPFAM" id="SSF55785">
    <property type="entry name" value="PYP-like sensor domain (PAS domain)"/>
    <property type="match status" value="1"/>
</dbReference>
<dbReference type="SMART" id="SM00448">
    <property type="entry name" value="REC"/>
    <property type="match status" value="1"/>
</dbReference>
<evidence type="ECO:0000256" key="4">
    <source>
        <dbReference type="ARBA" id="ARBA00022679"/>
    </source>
</evidence>
<dbReference type="InterPro" id="IPR005467">
    <property type="entry name" value="His_kinase_dom"/>
</dbReference>
<dbReference type="OrthoDB" id="9764438at2"/>
<dbReference type="SMART" id="SM00387">
    <property type="entry name" value="HATPase_c"/>
    <property type="match status" value="1"/>
</dbReference>
<dbReference type="InterPro" id="IPR004358">
    <property type="entry name" value="Sig_transdc_His_kin-like_C"/>
</dbReference>
<accession>A0A844CM82</accession>
<keyword evidence="3 6" id="KW-0597">Phosphoprotein</keyword>
<dbReference type="InterPro" id="IPR001789">
    <property type="entry name" value="Sig_transdc_resp-reg_receiver"/>
</dbReference>
<keyword evidence="5" id="KW-0418">Kinase</keyword>
<dbReference type="InterPro" id="IPR003594">
    <property type="entry name" value="HATPase_dom"/>
</dbReference>
<evidence type="ECO:0000256" key="5">
    <source>
        <dbReference type="ARBA" id="ARBA00022777"/>
    </source>
</evidence>
<evidence type="ECO:0000313" key="10">
    <source>
        <dbReference type="EMBL" id="MRU14575.1"/>
    </source>
</evidence>
<organism evidence="10 11">
    <name type="scientific">Roseovarius bejariae</name>
    <dbReference type="NCBI Taxonomy" id="2576383"/>
    <lineage>
        <taxon>Bacteria</taxon>
        <taxon>Pseudomonadati</taxon>
        <taxon>Pseudomonadota</taxon>
        <taxon>Alphaproteobacteria</taxon>
        <taxon>Rhodobacterales</taxon>
        <taxon>Roseobacteraceae</taxon>
        <taxon>Roseovarius</taxon>
    </lineage>
</organism>
<evidence type="ECO:0000256" key="1">
    <source>
        <dbReference type="ARBA" id="ARBA00000085"/>
    </source>
</evidence>
<protein>
    <recommendedName>
        <fullName evidence="2">histidine kinase</fullName>
        <ecNumber evidence="2">2.7.13.3</ecNumber>
    </recommendedName>
</protein>
<dbReference type="InterPro" id="IPR035965">
    <property type="entry name" value="PAS-like_dom_sf"/>
</dbReference>
<dbReference type="GO" id="GO:0000155">
    <property type="term" value="F:phosphorelay sensor kinase activity"/>
    <property type="evidence" value="ECO:0007669"/>
    <property type="project" value="InterPro"/>
</dbReference>
<comment type="catalytic activity">
    <reaction evidence="1">
        <text>ATP + protein L-histidine = ADP + protein N-phospho-L-histidine.</text>
        <dbReference type="EC" id="2.7.13.3"/>
    </reaction>
</comment>
<dbReference type="Gene3D" id="1.10.287.130">
    <property type="match status" value="1"/>
</dbReference>
<dbReference type="GO" id="GO:0005886">
    <property type="term" value="C:plasma membrane"/>
    <property type="evidence" value="ECO:0007669"/>
    <property type="project" value="TreeGrafter"/>
</dbReference>
<keyword evidence="11" id="KW-1185">Reference proteome</keyword>
<dbReference type="PROSITE" id="PS50110">
    <property type="entry name" value="RESPONSE_REGULATORY"/>
    <property type="match status" value="1"/>
</dbReference>
<dbReference type="GO" id="GO:0009927">
    <property type="term" value="F:histidine phosphotransfer kinase activity"/>
    <property type="evidence" value="ECO:0007669"/>
    <property type="project" value="TreeGrafter"/>
</dbReference>
<dbReference type="PRINTS" id="PR00344">
    <property type="entry name" value="BCTRLSENSOR"/>
</dbReference>
<dbReference type="CDD" id="cd00156">
    <property type="entry name" value="REC"/>
    <property type="match status" value="1"/>
</dbReference>
<sequence>MTPSLIDPNDPVERQNEKLLKIAESLMRRVEESTDASGAAYAQFQRAAMLEQEVRARTLELERALDLLNEPNARLAQANRETEAARSNLANAIETVQEGFALFNSDEELVMCNSRFGMHMPDIRSALVPGLTFTQYVELVSESQFLALPDSETPQQWAQKRMARHADEHVIFNARMIWNRWVQVSEHRTPDGGTVILQTDVTDIMRIERQERDRMLDDQARLIRATLEHIDQGLCIFDSKLRLVGWNKRASELLSQPAARFQMGAQFATLFNRFRADVTFNDEMSAADIEAWVSSDGNRPPLSFEIHRGRSHILSVFAQEMPDRGFVISFTDVTAERQAAQAIIESKEQLEQRVADRTEELARALKDAERANATKSRFVAAASHDLLQPLSAAKLYVSSLESTVEDDTARNVAHKAGSALGSVEHILEALLDISKLDSGQASVHVSAVPLGPMLMQFGDAFRPAAHAKGLDLRILPSAALVQSDATYLRRILQNLISNAIRYTDRGKVLVGVRRRGAHLVIEVHDTGPGIPEAARDTIFQEFQRLDAAASAAEGMGLGLAIVERACALLDHSLSLSSEEGRGSVFSVRVPLARAAGQAAPHPELPATGQSGDLHSLIALIIENEDNMRAALTMALETWGVQVLDCASEDEARTLLTEIGVSPDVIIADYQLDNGRMGTDAAQRLGVEFGSPPVCIISANRSVELSERCASEGFGLIHKPIDTNKLLHFLLNCTAHQDAAPSP</sequence>
<evidence type="ECO:0000313" key="11">
    <source>
        <dbReference type="Proteomes" id="UP000564704"/>
    </source>
</evidence>
<dbReference type="AlphaFoldDB" id="A0A844CM82"/>
<dbReference type="EC" id="2.7.13.3" evidence="2"/>
<evidence type="ECO:0000259" key="8">
    <source>
        <dbReference type="PROSITE" id="PS50109"/>
    </source>
</evidence>
<evidence type="ECO:0000259" key="9">
    <source>
        <dbReference type="PROSITE" id="PS50110"/>
    </source>
</evidence>
<dbReference type="SUPFAM" id="SSF47384">
    <property type="entry name" value="Homodimeric domain of signal transducing histidine kinase"/>
    <property type="match status" value="1"/>
</dbReference>
<name>A0A844CM82_9RHOB</name>
<reference evidence="10 11" key="1">
    <citation type="submission" date="2019-05" db="EMBL/GenBank/DDBJ databases">
        <title>Roseovarius bejariae sp. nov., a moderately halophylic bacterium isolated from a saline soil in Rambla Salada (Murcia).</title>
        <authorList>
            <person name="Castro D.J."/>
            <person name="Gomez-Altuve A."/>
            <person name="Reina J.C."/>
            <person name="Rodriguez M."/>
            <person name="Sampedro I."/>
            <person name="Llamas I."/>
            <person name="Martinez-Checa F."/>
        </authorList>
    </citation>
    <scope>NUCLEOTIDE SEQUENCE [LARGE SCALE GENOMIC DNA]</scope>
    <source>
        <strain evidence="10 11">A21</strain>
    </source>
</reference>
<dbReference type="RefSeq" id="WP_154149137.1">
    <property type="nucleotide sequence ID" value="NZ_SZWE01000001.1"/>
</dbReference>
<proteinExistence type="predicted"/>
<evidence type="ECO:0000256" key="7">
    <source>
        <dbReference type="SAM" id="Coils"/>
    </source>
</evidence>
<dbReference type="PROSITE" id="PS50109">
    <property type="entry name" value="HIS_KIN"/>
    <property type="match status" value="1"/>
</dbReference>
<dbReference type="Gene3D" id="3.30.450.20">
    <property type="entry name" value="PAS domain"/>
    <property type="match status" value="2"/>
</dbReference>
<dbReference type="CDD" id="cd00082">
    <property type="entry name" value="HisKA"/>
    <property type="match status" value="1"/>
</dbReference>
<dbReference type="Gene3D" id="3.30.565.10">
    <property type="entry name" value="Histidine kinase-like ATPase, C-terminal domain"/>
    <property type="match status" value="1"/>
</dbReference>
<feature type="modified residue" description="4-aspartylphosphate" evidence="6">
    <location>
        <position position="668"/>
    </location>
</feature>
<comment type="caution">
    <text evidence="10">The sequence shown here is derived from an EMBL/GenBank/DDBJ whole genome shotgun (WGS) entry which is preliminary data.</text>
</comment>
<gene>
    <name evidence="10" type="ORF">FDP25_03930</name>
</gene>